<dbReference type="InterPro" id="IPR006597">
    <property type="entry name" value="Sel1-like"/>
</dbReference>
<organism evidence="1 2">
    <name type="scientific">Alishewanella agri BL06</name>
    <dbReference type="NCBI Taxonomy" id="1195246"/>
    <lineage>
        <taxon>Bacteria</taxon>
        <taxon>Pseudomonadati</taxon>
        <taxon>Pseudomonadota</taxon>
        <taxon>Gammaproteobacteria</taxon>
        <taxon>Alteromonadales</taxon>
        <taxon>Alteromonadaceae</taxon>
        <taxon>Alishewanella</taxon>
    </lineage>
</organism>
<reference evidence="1 2" key="1">
    <citation type="journal article" date="2012" name="J. Bacteriol.">
        <title>Genome Sequence of Pectin-Degrading Alishewanella agri, Isolated from Landfill Soil.</title>
        <authorList>
            <person name="Kim J."/>
            <person name="Jung J."/>
            <person name="Sung J.S."/>
            <person name="Chun J."/>
            <person name="Park W."/>
        </authorList>
    </citation>
    <scope>NUCLEOTIDE SEQUENCE [LARGE SCALE GENOMIC DNA]</scope>
    <source>
        <strain evidence="1 2">BL06</strain>
    </source>
</reference>
<evidence type="ECO:0000313" key="1">
    <source>
        <dbReference type="EMBL" id="EIW88164.1"/>
    </source>
</evidence>
<dbReference type="SUPFAM" id="SSF81901">
    <property type="entry name" value="HCP-like"/>
    <property type="match status" value="1"/>
</dbReference>
<dbReference type="eggNOG" id="COG0790">
    <property type="taxonomic scope" value="Bacteria"/>
</dbReference>
<dbReference type="SMART" id="SM00671">
    <property type="entry name" value="SEL1"/>
    <property type="match status" value="3"/>
</dbReference>
<name>I9P0D0_9ALTE</name>
<accession>I9P0D0</accession>
<dbReference type="PATRIC" id="fig|1195246.3.peg.2626"/>
<dbReference type="STRING" id="1195246.AGRI_13211"/>
<dbReference type="InterPro" id="IPR050767">
    <property type="entry name" value="Sel1_AlgK"/>
</dbReference>
<dbReference type="Pfam" id="PF08238">
    <property type="entry name" value="Sel1"/>
    <property type="match status" value="3"/>
</dbReference>
<dbReference type="InterPro" id="IPR011990">
    <property type="entry name" value="TPR-like_helical_dom_sf"/>
</dbReference>
<gene>
    <name evidence="1" type="ORF">AGRI_13211</name>
</gene>
<dbReference type="Proteomes" id="UP000035062">
    <property type="component" value="Unassembled WGS sequence"/>
</dbReference>
<dbReference type="PANTHER" id="PTHR11102">
    <property type="entry name" value="SEL-1-LIKE PROTEIN"/>
    <property type="match status" value="1"/>
</dbReference>
<protein>
    <submittedName>
        <fullName evidence="1">Sel1 repeat-containing protein</fullName>
    </submittedName>
</protein>
<dbReference type="EMBL" id="AKKU01000025">
    <property type="protein sequence ID" value="EIW88164.1"/>
    <property type="molecule type" value="Genomic_DNA"/>
</dbReference>
<dbReference type="PANTHER" id="PTHR11102:SF160">
    <property type="entry name" value="ERAD-ASSOCIATED E3 UBIQUITIN-PROTEIN LIGASE COMPONENT HRD3"/>
    <property type="match status" value="1"/>
</dbReference>
<evidence type="ECO:0000313" key="2">
    <source>
        <dbReference type="Proteomes" id="UP000035062"/>
    </source>
</evidence>
<keyword evidence="2" id="KW-1185">Reference proteome</keyword>
<sequence>MAWYGSGMAATIVATAYATGEGVPQDVKKARRHIKQAARWREPMGMHVMSNWLRAGFILEQDIDKADVWLERAIRAGYLPAAYDKAKLLLQQNNPQADQQAIALLQTAEQGFYLPARYLLAKLYVAGIGVESDLVQAAQLFKKLALQDYEDSRQHFSELLQVLEAVSQQDAIADPQLLSVVSELKTAGDIEVIRIYGQQFNTESELSNVRQQLAASGLYQPGANTSSRIPGNLCGRGTGLCSVAFDRDSLASETAIILKDILRFNR</sequence>
<comment type="caution">
    <text evidence="1">The sequence shown here is derived from an EMBL/GenBank/DDBJ whole genome shotgun (WGS) entry which is preliminary data.</text>
</comment>
<dbReference type="Gene3D" id="1.25.40.10">
    <property type="entry name" value="Tetratricopeptide repeat domain"/>
    <property type="match status" value="1"/>
</dbReference>
<dbReference type="AlphaFoldDB" id="I9P0D0"/>
<proteinExistence type="predicted"/>